<dbReference type="HAMAP" id="MF_00480_B">
    <property type="entry name" value="Ribosomal_uS7_B"/>
    <property type="match status" value="1"/>
</dbReference>
<keyword evidence="5 7" id="KW-0687">Ribonucleoprotein</keyword>
<dbReference type="InterPro" id="IPR036823">
    <property type="entry name" value="Ribosomal_uS7_dom_sf"/>
</dbReference>
<evidence type="ECO:0000256" key="5">
    <source>
        <dbReference type="ARBA" id="ARBA00023274"/>
    </source>
</evidence>
<evidence type="ECO:0000256" key="4">
    <source>
        <dbReference type="ARBA" id="ARBA00022980"/>
    </source>
</evidence>
<comment type="function">
    <text evidence="7">One of the primary rRNA binding proteins, it binds directly to 16S rRNA where it nucleates assembly of the head domain of the 30S subunit.</text>
</comment>
<dbReference type="EMBL" id="MK085988">
    <property type="protein sequence ID" value="QBX97806.1"/>
    <property type="molecule type" value="Genomic_DNA"/>
</dbReference>
<evidence type="ECO:0000256" key="6">
    <source>
        <dbReference type="ARBA" id="ARBA00035151"/>
    </source>
</evidence>
<organism evidence="10">
    <name type="scientific">Chloroparvula sp. RCC696</name>
    <dbReference type="NCBI Taxonomy" id="2565275"/>
    <lineage>
        <taxon>Eukaryota</taxon>
        <taxon>Viridiplantae</taxon>
        <taxon>Chlorophyta</taxon>
        <taxon>Chloropicophyceae</taxon>
        <taxon>Chloropicales</taxon>
        <taxon>Chloropicaceae</taxon>
        <taxon>Chloroparvula</taxon>
    </lineage>
</organism>
<keyword evidence="10" id="KW-0150">Chloroplast</keyword>
<keyword evidence="2 7" id="KW-0699">rRNA-binding</keyword>
<dbReference type="InterPro" id="IPR000235">
    <property type="entry name" value="Ribosomal_uS7"/>
</dbReference>
<geneLocation type="chloroplast" evidence="10"/>
<comment type="subunit">
    <text evidence="7">Part of the 30S ribosomal subunit.</text>
</comment>
<comment type="subcellular location">
    <subcellularLocation>
        <location evidence="7">Plastid</location>
        <location evidence="7">Chloroplast</location>
    </subcellularLocation>
</comment>
<dbReference type="GO" id="GO:0019843">
    <property type="term" value="F:rRNA binding"/>
    <property type="evidence" value="ECO:0007669"/>
    <property type="project" value="UniProtKB-UniRule"/>
</dbReference>
<dbReference type="Pfam" id="PF00177">
    <property type="entry name" value="Ribosomal_S7"/>
    <property type="match status" value="1"/>
</dbReference>
<evidence type="ECO:0000256" key="2">
    <source>
        <dbReference type="ARBA" id="ARBA00022730"/>
    </source>
</evidence>
<dbReference type="SUPFAM" id="SSF47973">
    <property type="entry name" value="Ribosomal protein S7"/>
    <property type="match status" value="1"/>
</dbReference>
<evidence type="ECO:0000256" key="7">
    <source>
        <dbReference type="HAMAP-Rule" id="MF_00480"/>
    </source>
</evidence>
<dbReference type="GO" id="GO:0003735">
    <property type="term" value="F:structural constituent of ribosome"/>
    <property type="evidence" value="ECO:0007669"/>
    <property type="project" value="InterPro"/>
</dbReference>
<evidence type="ECO:0000259" key="9">
    <source>
        <dbReference type="Pfam" id="PF00177"/>
    </source>
</evidence>
<protein>
    <recommendedName>
        <fullName evidence="6 7">Small ribosomal subunit protein uS7c</fullName>
    </recommendedName>
</protein>
<keyword evidence="10" id="KW-0934">Plastid</keyword>
<dbReference type="AlphaFoldDB" id="A0A4D6C1U4"/>
<dbReference type="PANTHER" id="PTHR11205">
    <property type="entry name" value="RIBOSOMAL PROTEIN S7"/>
    <property type="match status" value="1"/>
</dbReference>
<keyword evidence="4 7" id="KW-0689">Ribosomal protein</keyword>
<comment type="similarity">
    <text evidence="1 7">Belongs to the universal ribosomal protein uS7 family.</text>
</comment>
<dbReference type="NCBIfam" id="TIGR01029">
    <property type="entry name" value="rpsG_bact"/>
    <property type="match status" value="1"/>
</dbReference>
<dbReference type="GO" id="GO:0009507">
    <property type="term" value="C:chloroplast"/>
    <property type="evidence" value="ECO:0007669"/>
    <property type="project" value="UniProtKB-SubCell"/>
</dbReference>
<reference evidence="10" key="1">
    <citation type="journal article" date="2019" name="Genome Biol. Evol.">
        <title>Tracing the Evolution of the Plastome and Mitogenome in the Chloropicophyceae Uncovered Convergent tRNA Gene Losses and a Variant Plastid Genetic Code.</title>
        <authorList>
            <person name="Turmel M."/>
            <person name="Dos Santos A.L."/>
            <person name="Otis C."/>
            <person name="Sergerie R."/>
            <person name="Lemieux C."/>
        </authorList>
    </citation>
    <scope>NUCLEOTIDE SEQUENCE</scope>
</reference>
<evidence type="ECO:0000256" key="3">
    <source>
        <dbReference type="ARBA" id="ARBA00022884"/>
    </source>
</evidence>
<dbReference type="GO" id="GO:0015935">
    <property type="term" value="C:small ribosomal subunit"/>
    <property type="evidence" value="ECO:0007669"/>
    <property type="project" value="InterPro"/>
</dbReference>
<dbReference type="InterPro" id="IPR023798">
    <property type="entry name" value="Ribosomal_uS7_dom"/>
</dbReference>
<dbReference type="Gene3D" id="1.10.455.10">
    <property type="entry name" value="Ribosomal protein S7 domain"/>
    <property type="match status" value="1"/>
</dbReference>
<sequence length="153" mass="16935">MARKRISGKRVQPLDPKYQNSNVQNLVNHVLKLGKKQLAYRLVYKALELAESKTNQDAIEILDEAINQATPSTVVKARRIRGSAQQVPRDIKPETGKALAIRWLVSAARARTNVGMANKLANELIDASQGQGGAVRKRQETHRMAESNRQSAG</sequence>
<feature type="region of interest" description="Disordered" evidence="8">
    <location>
        <begin position="129"/>
        <end position="153"/>
    </location>
</feature>
<accession>A0A4D6C1U4</accession>
<dbReference type="InterPro" id="IPR005717">
    <property type="entry name" value="Ribosomal_uS7_bac/org-type"/>
</dbReference>
<gene>
    <name evidence="7 10" type="primary">rps7</name>
</gene>
<proteinExistence type="inferred from homology"/>
<dbReference type="PIRSF" id="PIRSF002122">
    <property type="entry name" value="RPS7p_RPS7a_RPS5e_RPS7o"/>
    <property type="match status" value="1"/>
</dbReference>
<name>A0A4D6C1U4_9CHLO</name>
<feature type="compositionally biased region" description="Basic and acidic residues" evidence="8">
    <location>
        <begin position="137"/>
        <end position="146"/>
    </location>
</feature>
<dbReference type="GO" id="GO:0006412">
    <property type="term" value="P:translation"/>
    <property type="evidence" value="ECO:0007669"/>
    <property type="project" value="UniProtKB-UniRule"/>
</dbReference>
<evidence type="ECO:0000256" key="8">
    <source>
        <dbReference type="SAM" id="MobiDB-lite"/>
    </source>
</evidence>
<feature type="domain" description="Small ribosomal subunit protein uS7" evidence="9">
    <location>
        <begin position="3"/>
        <end position="149"/>
    </location>
</feature>
<evidence type="ECO:0000256" key="1">
    <source>
        <dbReference type="ARBA" id="ARBA00007151"/>
    </source>
</evidence>
<keyword evidence="3 7" id="KW-0694">RNA-binding</keyword>
<evidence type="ECO:0000313" key="10">
    <source>
        <dbReference type="EMBL" id="QBX97806.1"/>
    </source>
</evidence>